<dbReference type="Proteomes" id="UP000199026">
    <property type="component" value="Unassembled WGS sequence"/>
</dbReference>
<evidence type="ECO:0000313" key="2">
    <source>
        <dbReference type="Proteomes" id="UP000199026"/>
    </source>
</evidence>
<gene>
    <name evidence="1" type="ORF">SAMN05444486_101817</name>
</gene>
<dbReference type="RefSeq" id="WP_089888037.1">
    <property type="nucleotide sequence ID" value="NZ_CP158687.1"/>
</dbReference>
<evidence type="ECO:0000313" key="1">
    <source>
        <dbReference type="EMBL" id="SDY21857.1"/>
    </source>
</evidence>
<dbReference type="STRING" id="576131.SAMN05444486_101817"/>
<dbReference type="Gene3D" id="3.90.550.10">
    <property type="entry name" value="Spore Coat Polysaccharide Biosynthesis Protein SpsA, Chain A"/>
    <property type="match status" value="1"/>
</dbReference>
<reference evidence="1 2" key="1">
    <citation type="submission" date="2016-10" db="EMBL/GenBank/DDBJ databases">
        <authorList>
            <person name="de Groot N.N."/>
        </authorList>
    </citation>
    <scope>NUCLEOTIDE SEQUENCE [LARGE SCALE GENOMIC DNA]</scope>
    <source>
        <strain evidence="1 2">DSM 24677</strain>
    </source>
</reference>
<dbReference type="EMBL" id="FNPR01000001">
    <property type="protein sequence ID" value="SDY21857.1"/>
    <property type="molecule type" value="Genomic_DNA"/>
</dbReference>
<name>A0A1H3I2B9_9RHOB</name>
<keyword evidence="2" id="KW-1185">Reference proteome</keyword>
<dbReference type="OrthoDB" id="9771846at2"/>
<dbReference type="PANTHER" id="PTHR43179:SF7">
    <property type="entry name" value="RHAMNOSYLTRANSFERASE WBBL"/>
    <property type="match status" value="1"/>
</dbReference>
<dbReference type="SUPFAM" id="SSF53448">
    <property type="entry name" value="Nucleotide-diphospho-sugar transferases"/>
    <property type="match status" value="1"/>
</dbReference>
<accession>A0A1H3I2B9</accession>
<sequence>MKAPSILAVILNYRTPDMTLEAAESALRELEGLNGELVIVDNNSGDGSFEAIQAEVIARQWPVRVVQSGHNGGFGAGNNFGMRAGLSTGQDPDFYYILNSDAFPDAGSIRALRDYLVTHANVGFAGSYIHGPAGDAHQTAFRFPSALGELEGAMRFGPVSRILRDAIVPLPVPTETVMVDWLAGASIMMRAQTLAEIGLFDETFFLYFEETDLCRRASLAGWPTVYVRESEVTHIGSASTGMKDWGRVPDYWFDSRWHYFVKNHGLVYAAFATLLHLKGGVFHSLRCLIERKPQTVSPKFLRHLCSHAVRSLFARKAHQNVPKLGIGPVTEGDTL</sequence>
<organism evidence="1 2">
    <name type="scientific">Lentibacter algarum</name>
    <dbReference type="NCBI Taxonomy" id="576131"/>
    <lineage>
        <taxon>Bacteria</taxon>
        <taxon>Pseudomonadati</taxon>
        <taxon>Pseudomonadota</taxon>
        <taxon>Alphaproteobacteria</taxon>
        <taxon>Rhodobacterales</taxon>
        <taxon>Roseobacteraceae</taxon>
        <taxon>Lentibacter</taxon>
    </lineage>
</organism>
<evidence type="ECO:0008006" key="3">
    <source>
        <dbReference type="Google" id="ProtNLM"/>
    </source>
</evidence>
<proteinExistence type="predicted"/>
<dbReference type="Pfam" id="PF13641">
    <property type="entry name" value="Glyco_tranf_2_3"/>
    <property type="match status" value="1"/>
</dbReference>
<protein>
    <recommendedName>
        <fullName evidence="3">Glycosyltransferase 2-like domain-containing protein</fullName>
    </recommendedName>
</protein>
<dbReference type="GeneID" id="78123604"/>
<dbReference type="InterPro" id="IPR029044">
    <property type="entry name" value="Nucleotide-diphossugar_trans"/>
</dbReference>
<dbReference type="AlphaFoldDB" id="A0A1H3I2B9"/>
<dbReference type="PANTHER" id="PTHR43179">
    <property type="entry name" value="RHAMNOSYLTRANSFERASE WBBL"/>
    <property type="match status" value="1"/>
</dbReference>